<dbReference type="PANTHER" id="PTHR30055:SF231">
    <property type="entry name" value="TRANSCRIPTIONAL REGULATORY PROTEIN (PROBABLY DEOR-FAMILY)-RELATED"/>
    <property type="match status" value="1"/>
</dbReference>
<accession>A0A371NY90</accession>
<proteinExistence type="predicted"/>
<keyword evidence="1 2" id="KW-0238">DNA-binding</keyword>
<dbReference type="SUPFAM" id="SSF46689">
    <property type="entry name" value="Homeodomain-like"/>
    <property type="match status" value="1"/>
</dbReference>
<reference evidence="4 5" key="1">
    <citation type="submission" date="2018-08" db="EMBL/GenBank/DDBJ databases">
        <title>Isolation, diversity and antifungal activity of Actinobacteria from cow dung.</title>
        <authorList>
            <person name="Ling L."/>
        </authorList>
    </citation>
    <scope>NUCLEOTIDE SEQUENCE [LARGE SCALE GENOMIC DNA]</scope>
    <source>
        <strain evidence="4 5">NEAU-LLE</strain>
    </source>
</reference>
<dbReference type="Gene3D" id="1.10.357.10">
    <property type="entry name" value="Tetracycline Repressor, domain 2"/>
    <property type="match status" value="1"/>
</dbReference>
<dbReference type="GO" id="GO:0003700">
    <property type="term" value="F:DNA-binding transcription factor activity"/>
    <property type="evidence" value="ECO:0007669"/>
    <property type="project" value="TreeGrafter"/>
</dbReference>
<name>A0A371NY90_9MICO</name>
<comment type="caution">
    <text evidence="4">The sequence shown here is derived from an EMBL/GenBank/DDBJ whole genome shotgun (WGS) entry which is preliminary data.</text>
</comment>
<dbReference type="InterPro" id="IPR001647">
    <property type="entry name" value="HTH_TetR"/>
</dbReference>
<sequence length="184" mass="20224">MREPERRRRDPEARRRAIVEATAELITEVGVDAVTHRMIAARAAVPLGATTQYFDTLDDLRAAALQLMIDHVEEQMVVLRTAIAERGASPAVLAEIIHAALVDAVAVQTDRAVVTAAVRDPQLREMARQWSAQVASFLEPEHGPERALAASVFIDGILWYTQINDDPLPQHIIESALAGILVRP</sequence>
<dbReference type="RefSeq" id="WP_116240454.1">
    <property type="nucleotide sequence ID" value="NZ_QUAB01000010.1"/>
</dbReference>
<evidence type="ECO:0000313" key="5">
    <source>
        <dbReference type="Proteomes" id="UP000262172"/>
    </source>
</evidence>
<dbReference type="AlphaFoldDB" id="A0A371NY90"/>
<feature type="DNA-binding region" description="H-T-H motif" evidence="2">
    <location>
        <begin position="35"/>
        <end position="54"/>
    </location>
</feature>
<dbReference type="Proteomes" id="UP000262172">
    <property type="component" value="Unassembled WGS sequence"/>
</dbReference>
<evidence type="ECO:0000313" key="4">
    <source>
        <dbReference type="EMBL" id="REJ08548.1"/>
    </source>
</evidence>
<dbReference type="PANTHER" id="PTHR30055">
    <property type="entry name" value="HTH-TYPE TRANSCRIPTIONAL REGULATOR RUTR"/>
    <property type="match status" value="1"/>
</dbReference>
<gene>
    <name evidence="4" type="ORF">DY023_00845</name>
</gene>
<evidence type="ECO:0000256" key="2">
    <source>
        <dbReference type="PROSITE-ProRule" id="PRU00335"/>
    </source>
</evidence>
<dbReference type="InterPro" id="IPR009057">
    <property type="entry name" value="Homeodomain-like_sf"/>
</dbReference>
<keyword evidence="5" id="KW-1185">Reference proteome</keyword>
<dbReference type="GO" id="GO:0000976">
    <property type="term" value="F:transcription cis-regulatory region binding"/>
    <property type="evidence" value="ECO:0007669"/>
    <property type="project" value="TreeGrafter"/>
</dbReference>
<evidence type="ECO:0000259" key="3">
    <source>
        <dbReference type="PROSITE" id="PS50977"/>
    </source>
</evidence>
<feature type="domain" description="HTH tetR-type" evidence="3">
    <location>
        <begin position="12"/>
        <end position="72"/>
    </location>
</feature>
<protein>
    <submittedName>
        <fullName evidence="4">TetR family transcriptional regulator</fullName>
    </submittedName>
</protein>
<organism evidence="4 5">
    <name type="scientific">Microbacterium bovistercoris</name>
    <dbReference type="NCBI Taxonomy" id="2293570"/>
    <lineage>
        <taxon>Bacteria</taxon>
        <taxon>Bacillati</taxon>
        <taxon>Actinomycetota</taxon>
        <taxon>Actinomycetes</taxon>
        <taxon>Micrococcales</taxon>
        <taxon>Microbacteriaceae</taxon>
        <taxon>Microbacterium</taxon>
    </lineage>
</organism>
<dbReference type="Pfam" id="PF00440">
    <property type="entry name" value="TetR_N"/>
    <property type="match status" value="1"/>
</dbReference>
<dbReference type="EMBL" id="QUAB01000010">
    <property type="protein sequence ID" value="REJ08548.1"/>
    <property type="molecule type" value="Genomic_DNA"/>
</dbReference>
<dbReference type="PROSITE" id="PS50977">
    <property type="entry name" value="HTH_TETR_2"/>
    <property type="match status" value="1"/>
</dbReference>
<dbReference type="OrthoDB" id="6929199at2"/>
<dbReference type="InterPro" id="IPR050109">
    <property type="entry name" value="HTH-type_TetR-like_transc_reg"/>
</dbReference>
<evidence type="ECO:0000256" key="1">
    <source>
        <dbReference type="ARBA" id="ARBA00023125"/>
    </source>
</evidence>